<dbReference type="Gene3D" id="2.60.40.150">
    <property type="entry name" value="C2 domain"/>
    <property type="match status" value="2"/>
</dbReference>
<dbReference type="CDD" id="cd04027">
    <property type="entry name" value="C2B_Munc13"/>
    <property type="match status" value="1"/>
</dbReference>
<dbReference type="SMART" id="SM00109">
    <property type="entry name" value="C1"/>
    <property type="match status" value="1"/>
</dbReference>
<keyword evidence="5" id="KW-0862">Zinc</keyword>
<evidence type="ECO:0000313" key="12">
    <source>
        <dbReference type="Ensembl" id="ENSCLMP00005029758.1"/>
    </source>
</evidence>
<keyword evidence="13" id="KW-1185">Reference proteome</keyword>
<accession>A0A8C3G2M1</accession>
<reference evidence="12" key="2">
    <citation type="submission" date="2025-09" db="UniProtKB">
        <authorList>
            <consortium name="Ensembl"/>
        </authorList>
    </citation>
    <scope>IDENTIFICATION</scope>
</reference>
<dbReference type="GO" id="GO:0030672">
    <property type="term" value="C:synaptic vesicle membrane"/>
    <property type="evidence" value="ECO:0007669"/>
    <property type="project" value="TreeGrafter"/>
</dbReference>
<dbReference type="SUPFAM" id="SSF57889">
    <property type="entry name" value="Cysteine-rich domain"/>
    <property type="match status" value="1"/>
</dbReference>
<evidence type="ECO:0000259" key="11">
    <source>
        <dbReference type="PROSITE" id="PS51259"/>
    </source>
</evidence>
<evidence type="ECO:0000259" key="9">
    <source>
        <dbReference type="PROSITE" id="PS50081"/>
    </source>
</evidence>
<name>A0A8C3G2M1_CYCLU</name>
<dbReference type="InterPro" id="IPR027080">
    <property type="entry name" value="Unc-13"/>
</dbReference>
<dbReference type="PROSITE" id="PS50081">
    <property type="entry name" value="ZF_DAG_PE_2"/>
    <property type="match status" value="1"/>
</dbReference>
<dbReference type="GO" id="GO:0031594">
    <property type="term" value="C:neuromuscular junction"/>
    <property type="evidence" value="ECO:0007669"/>
    <property type="project" value="TreeGrafter"/>
</dbReference>
<dbReference type="GO" id="GO:0008270">
    <property type="term" value="F:zinc ion binding"/>
    <property type="evidence" value="ECO:0007669"/>
    <property type="project" value="UniProtKB-KW"/>
</dbReference>
<sequence>MFSRNRFNGQHGAAVAPKGGTKAKVHSPKKRAPNPRVALVIRGKIHRLLQGSADHHVPDSHLYYGGIEDEEEEETQEGGKEHRSRYPKVSSRAEDYSPKVSNGKGHGGAPGPSCVGEVELNREGCLRIPCTLQHKRCRSPVNMKRISFEGDIRAAPEPMQPPTHYSPIAPDMNGTKFAGAGGSDFASPRTRTKRPFSTGDCVDYNFNRALPGTLVEEDEEKEEESSAVIEHILKELRGINKIQEEISDLRDYLTSVRGSVEEVSSCVDAVLLEIEGIRSSNKEGSGVHAGTWSGVGCKDGSSSRRRPASAYGSLGSTMIQSRKAGLAHTLATRTSLKDEELKNHVYKKTLQSLIYPISCTTPHNFEVWTATTPTYCYECEGLLWGIARQGMRCAECGVKVHEKCQELLNADCLQRAAEKSSKTGAEDRTQHIIMAMKDRMKIRERNKPEIFEEIRKVFAVAKAIHVQHMKTIKQSVLDGTSKWSAKITINVVSAQGLQAKDRTGSSDPYVTIQVGKTKKRTKTIYGNLNPVWEEKFSFECHNSSDRIKLRVWDEDDDIKSRVKQRLKRESDDFLGQSIIEVRTLSGEMDVWYNLEKRTDKSAVSGAIRLQISVEIEGEEKVAPYHVQYTCLHENMFHFSTDVEGGGVVKIPAAQGDDAWKVYYDEVQQDIVDEFAMRYGIESIYQAMTHFSCLSSKYMLSGVPAVMSTLLANINAFYAHPTASTNVSAPARFAASNFGRDRFVKLLDQLHNSLRIDLSMYRNNFPASSKPRLHDLKSTVDLLTSITFFRMKVLELQSPPRAANVVRDCVKACLNSTYEYIFNNCLELFNRQFQPAENQQEEQGPSIQNLDFWPKLITLIVSIVEEDKNSYTAVINQFPQELDVGKVSAEVMWRLFAQDMKYALEEHEKHRLCKTADYMNLHFKVKWLYNEYLKDLPAFTDTVPEYPVWFLQFVLAWLAENEEVSMEFMHGALERDKREGFQQTSEHALFSSSVVDIFTQLNQSFEIIKKLDCPDPAVVAHYNRRFAKTITKVLLQYCALLAKSFPSYCEKEKIPCVLMNNIQQMRVLLEKMFESMGAKQLDVEAADILNELQVKLNSFLDNFTIVFAKSFQTRINSCMRQMAEMLYQIKGPPNHSTAEADADNTLRPLMEFLDGNLSVFADICEKTVLKRILKDLWKIVLSSLEKTIVLPQSNDSLVRARTRTLTPKQCIIIDAGLETIKQYFHAGGNGLKKAFVEKSPELASLRYALSLYSQSTDALIKTFVTTQHAQVHDGMGIRITGSEKIRPDRGKSSPLWGFGFHVEPLIIAVNDMKWQTSGMFRPFVDVSMVGPFLADKKRKFTTKSKNNSWSAKFNEAFQFVLGKESPDCYELQVTVKDYCFGRADRVVGVAVVQLRDVADRKSCVCWCPLGPRVQTDETGLTVMRILSQRPADEVAKEVVKLKAETRPVEEGR</sequence>
<protein>
    <recommendedName>
        <fullName evidence="14">Unc-13 homolog Ba (C. elegans)</fullName>
    </recommendedName>
</protein>
<dbReference type="SUPFAM" id="SSF49562">
    <property type="entry name" value="C2 domain (Calcium/lipid-binding domain, CaLB)"/>
    <property type="match status" value="2"/>
</dbReference>
<feature type="compositionally biased region" description="Basic residues" evidence="7">
    <location>
        <begin position="21"/>
        <end position="33"/>
    </location>
</feature>
<dbReference type="GO" id="GO:0005543">
    <property type="term" value="F:phospholipid binding"/>
    <property type="evidence" value="ECO:0007669"/>
    <property type="project" value="InterPro"/>
</dbReference>
<feature type="domain" description="MHD2" evidence="11">
    <location>
        <begin position="1142"/>
        <end position="1262"/>
    </location>
</feature>
<dbReference type="Gene3D" id="3.30.60.20">
    <property type="match status" value="1"/>
</dbReference>
<dbReference type="GO" id="GO:0098831">
    <property type="term" value="C:presynaptic active zone cytoplasmic component"/>
    <property type="evidence" value="ECO:0007669"/>
    <property type="project" value="TreeGrafter"/>
</dbReference>
<dbReference type="InterPro" id="IPR002219">
    <property type="entry name" value="PKC_DAG/PE"/>
</dbReference>
<proteinExistence type="predicted"/>
<dbReference type="GO" id="GO:0061789">
    <property type="term" value="P:dense core granule priming"/>
    <property type="evidence" value="ECO:0007669"/>
    <property type="project" value="TreeGrafter"/>
</dbReference>
<dbReference type="GO" id="GO:0016082">
    <property type="term" value="P:synaptic vesicle priming"/>
    <property type="evidence" value="ECO:0007669"/>
    <property type="project" value="TreeGrafter"/>
</dbReference>
<dbReference type="InterPro" id="IPR014772">
    <property type="entry name" value="Munc13_dom-2"/>
</dbReference>
<dbReference type="InterPro" id="IPR035892">
    <property type="entry name" value="C2_domain_sf"/>
</dbReference>
<dbReference type="SMART" id="SM01145">
    <property type="entry name" value="DUF1041"/>
    <property type="match status" value="1"/>
</dbReference>
<dbReference type="InterPro" id="IPR014770">
    <property type="entry name" value="Munc13_1"/>
</dbReference>
<dbReference type="GO" id="GO:0042734">
    <property type="term" value="C:presynaptic membrane"/>
    <property type="evidence" value="ECO:0007669"/>
    <property type="project" value="TreeGrafter"/>
</dbReference>
<keyword evidence="3" id="KW-0677">Repeat</keyword>
<evidence type="ECO:0008006" key="14">
    <source>
        <dbReference type="Google" id="ProtNLM"/>
    </source>
</evidence>
<evidence type="ECO:0000256" key="4">
    <source>
        <dbReference type="ARBA" id="ARBA00022771"/>
    </source>
</evidence>
<keyword evidence="1" id="KW-0268">Exocytosis</keyword>
<evidence type="ECO:0000256" key="5">
    <source>
        <dbReference type="ARBA" id="ARBA00022833"/>
    </source>
</evidence>
<dbReference type="Pfam" id="PF00130">
    <property type="entry name" value="C1_1"/>
    <property type="match status" value="1"/>
</dbReference>
<dbReference type="Pfam" id="PF00168">
    <property type="entry name" value="C2"/>
    <property type="match status" value="2"/>
</dbReference>
<dbReference type="Ensembl" id="ENSCLMT00005031104.1">
    <property type="protein sequence ID" value="ENSCLMP00005029758.1"/>
    <property type="gene ID" value="ENSCLMG00005011109.1"/>
</dbReference>
<evidence type="ECO:0000256" key="3">
    <source>
        <dbReference type="ARBA" id="ARBA00022737"/>
    </source>
</evidence>
<dbReference type="InterPro" id="IPR010439">
    <property type="entry name" value="MUN_dom"/>
</dbReference>
<keyword evidence="2" id="KW-0479">Metal-binding</keyword>
<feature type="domain" description="MHD1" evidence="10">
    <location>
        <begin position="897"/>
        <end position="1040"/>
    </location>
</feature>
<evidence type="ECO:0000259" key="10">
    <source>
        <dbReference type="PROSITE" id="PS51258"/>
    </source>
</evidence>
<keyword evidence="6" id="KW-0106">Calcium</keyword>
<feature type="region of interest" description="Disordered" evidence="7">
    <location>
        <begin position="1"/>
        <end position="35"/>
    </location>
</feature>
<dbReference type="Pfam" id="PF06292">
    <property type="entry name" value="MUN"/>
    <property type="match status" value="1"/>
</dbReference>
<feature type="domain" description="C2" evidence="8">
    <location>
        <begin position="468"/>
        <end position="592"/>
    </location>
</feature>
<dbReference type="GO" id="GO:0017075">
    <property type="term" value="F:syntaxin-1 binding"/>
    <property type="evidence" value="ECO:0007669"/>
    <property type="project" value="TreeGrafter"/>
</dbReference>
<evidence type="ECO:0000256" key="7">
    <source>
        <dbReference type="SAM" id="MobiDB-lite"/>
    </source>
</evidence>
<dbReference type="InterPro" id="IPR037302">
    <property type="entry name" value="Unc-13_C2B"/>
</dbReference>
<dbReference type="FunFam" id="1.10.357.50:FF:000001">
    <property type="entry name" value="Protein unc-13 homolog B"/>
    <property type="match status" value="1"/>
</dbReference>
<evidence type="ECO:0000256" key="2">
    <source>
        <dbReference type="ARBA" id="ARBA00022723"/>
    </source>
</evidence>
<dbReference type="GO" id="GO:0016081">
    <property type="term" value="P:synaptic vesicle docking"/>
    <property type="evidence" value="ECO:0007669"/>
    <property type="project" value="TreeGrafter"/>
</dbReference>
<reference evidence="12" key="1">
    <citation type="submission" date="2025-08" db="UniProtKB">
        <authorList>
            <consortium name="Ensembl"/>
        </authorList>
    </citation>
    <scope>IDENTIFICATION</scope>
</reference>
<dbReference type="Gene3D" id="1.10.357.50">
    <property type="match status" value="1"/>
</dbReference>
<dbReference type="GO" id="GO:0035249">
    <property type="term" value="P:synaptic transmission, glutamatergic"/>
    <property type="evidence" value="ECO:0007669"/>
    <property type="project" value="TreeGrafter"/>
</dbReference>
<evidence type="ECO:0000256" key="6">
    <source>
        <dbReference type="ARBA" id="ARBA00022837"/>
    </source>
</evidence>
<organism evidence="12 13">
    <name type="scientific">Cyclopterus lumpus</name>
    <name type="common">Lumpsucker</name>
    <dbReference type="NCBI Taxonomy" id="8103"/>
    <lineage>
        <taxon>Eukaryota</taxon>
        <taxon>Metazoa</taxon>
        <taxon>Chordata</taxon>
        <taxon>Craniata</taxon>
        <taxon>Vertebrata</taxon>
        <taxon>Euteleostomi</taxon>
        <taxon>Actinopterygii</taxon>
        <taxon>Neopterygii</taxon>
        <taxon>Teleostei</taxon>
        <taxon>Neoteleostei</taxon>
        <taxon>Acanthomorphata</taxon>
        <taxon>Eupercaria</taxon>
        <taxon>Perciformes</taxon>
        <taxon>Cottioidei</taxon>
        <taxon>Cottales</taxon>
        <taxon>Cyclopteridae</taxon>
        <taxon>Cyclopterus</taxon>
    </lineage>
</organism>
<evidence type="ECO:0000256" key="1">
    <source>
        <dbReference type="ARBA" id="ARBA00022483"/>
    </source>
</evidence>
<keyword evidence="4" id="KW-0863">Zinc-finger</keyword>
<dbReference type="PROSITE" id="PS51259">
    <property type="entry name" value="MHD2"/>
    <property type="match status" value="1"/>
</dbReference>
<feature type="domain" description="Phorbol-ester/DAG-type" evidence="9">
    <location>
        <begin position="362"/>
        <end position="412"/>
    </location>
</feature>
<evidence type="ECO:0000259" key="8">
    <source>
        <dbReference type="PROSITE" id="PS50004"/>
    </source>
</evidence>
<dbReference type="PANTHER" id="PTHR10480:SF14">
    <property type="entry name" value="PROTEIN UNC-13 HOMOLOG B-LIKE"/>
    <property type="match status" value="1"/>
</dbReference>
<dbReference type="PRINTS" id="PR00360">
    <property type="entry name" value="C2DOMAIN"/>
</dbReference>
<dbReference type="GO" id="GO:0043195">
    <property type="term" value="C:terminal bouton"/>
    <property type="evidence" value="ECO:0007669"/>
    <property type="project" value="TreeGrafter"/>
</dbReference>
<dbReference type="InterPro" id="IPR000008">
    <property type="entry name" value="C2_dom"/>
</dbReference>
<dbReference type="FunFam" id="2.60.40.150:FF:000002">
    <property type="entry name" value="Protein unc-13 homolog B"/>
    <property type="match status" value="1"/>
</dbReference>
<dbReference type="PROSITE" id="PS51258">
    <property type="entry name" value="MHD1"/>
    <property type="match status" value="1"/>
</dbReference>
<dbReference type="GO" id="GO:0099525">
    <property type="term" value="P:presynaptic dense core vesicle exocytosis"/>
    <property type="evidence" value="ECO:0007669"/>
    <property type="project" value="TreeGrafter"/>
</dbReference>
<dbReference type="GO" id="GO:0019992">
    <property type="term" value="F:diacylglycerol binding"/>
    <property type="evidence" value="ECO:0007669"/>
    <property type="project" value="InterPro"/>
</dbReference>
<dbReference type="SMART" id="SM00239">
    <property type="entry name" value="C2"/>
    <property type="match status" value="2"/>
</dbReference>
<dbReference type="InterPro" id="IPR046349">
    <property type="entry name" value="C1-like_sf"/>
</dbReference>
<dbReference type="PROSITE" id="PS50004">
    <property type="entry name" value="C2"/>
    <property type="match status" value="2"/>
</dbReference>
<dbReference type="PANTHER" id="PTHR10480">
    <property type="entry name" value="PROTEIN UNC-13 HOMOLOG"/>
    <property type="match status" value="1"/>
</dbReference>
<dbReference type="Proteomes" id="UP000694565">
    <property type="component" value="Unplaced"/>
</dbReference>
<dbReference type="GO" id="GO:0005509">
    <property type="term" value="F:calcium ion binding"/>
    <property type="evidence" value="ECO:0007669"/>
    <property type="project" value="InterPro"/>
</dbReference>
<dbReference type="FunFam" id="3.30.60.20:FF:000001">
    <property type="entry name" value="Protein unc-13 homolog B"/>
    <property type="match status" value="1"/>
</dbReference>
<dbReference type="Gene3D" id="1.20.58.1100">
    <property type="match status" value="1"/>
</dbReference>
<feature type="region of interest" description="Disordered" evidence="7">
    <location>
        <begin position="69"/>
        <end position="111"/>
    </location>
</feature>
<dbReference type="GO" id="GO:0005516">
    <property type="term" value="F:calmodulin binding"/>
    <property type="evidence" value="ECO:0007669"/>
    <property type="project" value="TreeGrafter"/>
</dbReference>
<feature type="domain" description="C2" evidence="8">
    <location>
        <begin position="1280"/>
        <end position="1406"/>
    </location>
</feature>
<dbReference type="GeneTree" id="ENSGT00940000165775"/>
<dbReference type="PROSITE" id="PS00479">
    <property type="entry name" value="ZF_DAG_PE_1"/>
    <property type="match status" value="1"/>
</dbReference>
<evidence type="ECO:0000313" key="13">
    <source>
        <dbReference type="Proteomes" id="UP000694565"/>
    </source>
</evidence>